<comment type="caution">
    <text evidence="2">The sequence shown here is derived from an EMBL/GenBank/DDBJ whole genome shotgun (WGS) entry which is preliminary data.</text>
</comment>
<keyword evidence="1" id="KW-1133">Transmembrane helix</keyword>
<protein>
    <submittedName>
        <fullName evidence="2">Uncharacterized protein</fullName>
    </submittedName>
</protein>
<keyword evidence="1" id="KW-0472">Membrane</keyword>
<dbReference type="Proteomes" id="UP000639010">
    <property type="component" value="Unassembled WGS sequence"/>
</dbReference>
<accession>A0ABR9H5A3</accession>
<gene>
    <name evidence="2" type="ORF">H4684_002561</name>
</gene>
<keyword evidence="1" id="KW-0812">Transmembrane</keyword>
<reference evidence="2 3" key="1">
    <citation type="submission" date="2020-10" db="EMBL/GenBank/DDBJ databases">
        <title>Genomic Encyclopedia of Type Strains, Phase IV (KMG-IV): sequencing the most valuable type-strain genomes for metagenomic binning, comparative biology and taxonomic classification.</title>
        <authorList>
            <person name="Goeker M."/>
        </authorList>
    </citation>
    <scope>NUCLEOTIDE SEQUENCE [LARGE SCALE GENOMIC DNA]</scope>
    <source>
        <strain evidence="2 3">DSM 4194</strain>
    </source>
</reference>
<evidence type="ECO:0000256" key="1">
    <source>
        <dbReference type="SAM" id="Phobius"/>
    </source>
</evidence>
<feature type="transmembrane region" description="Helical" evidence="1">
    <location>
        <begin position="88"/>
        <end position="109"/>
    </location>
</feature>
<keyword evidence="3" id="KW-1185">Reference proteome</keyword>
<evidence type="ECO:0000313" key="3">
    <source>
        <dbReference type="Proteomes" id="UP000639010"/>
    </source>
</evidence>
<feature type="transmembrane region" description="Helical" evidence="1">
    <location>
        <begin position="139"/>
        <end position="157"/>
    </location>
</feature>
<evidence type="ECO:0000313" key="2">
    <source>
        <dbReference type="EMBL" id="MBE1425903.1"/>
    </source>
</evidence>
<dbReference type="RefSeq" id="WP_192624012.1">
    <property type="nucleotide sequence ID" value="NZ_JADBGG010000019.1"/>
</dbReference>
<sequence>MFLVDFRATKRGMRHRRIPPPRQLLQGYSDSDALMKLPGFGSGAVCDSKGHGFLLGRDSASGKPLGAKRRGGFRAEASPRECRIQKMAIYYTHFYIHASLVVLSWTFFIKNQFSRTFLKEMRVLLQSKKNEMNYLSEKLFQHEIICASYFLFECFFFKKMKSICKNILSSLTIFIFPDECLLSRAACRMNTDLSVLTACATRQKKE</sequence>
<organism evidence="2 3">
    <name type="scientific">Desulfomicrobium macestii</name>
    <dbReference type="NCBI Taxonomy" id="90731"/>
    <lineage>
        <taxon>Bacteria</taxon>
        <taxon>Pseudomonadati</taxon>
        <taxon>Thermodesulfobacteriota</taxon>
        <taxon>Desulfovibrionia</taxon>
        <taxon>Desulfovibrionales</taxon>
        <taxon>Desulfomicrobiaceae</taxon>
        <taxon>Desulfomicrobium</taxon>
    </lineage>
</organism>
<dbReference type="EMBL" id="JADBGG010000019">
    <property type="protein sequence ID" value="MBE1425903.1"/>
    <property type="molecule type" value="Genomic_DNA"/>
</dbReference>
<name>A0ABR9H5A3_9BACT</name>
<proteinExistence type="predicted"/>